<dbReference type="AlphaFoldDB" id="A0A9P1K0J4"/>
<evidence type="ECO:0000313" key="1">
    <source>
        <dbReference type="EMBL" id="CCD03326.1"/>
    </source>
</evidence>
<keyword evidence="2" id="KW-1185">Reference proteome</keyword>
<organism evidence="1 2">
    <name type="scientific">Azospirillum baldaniorum</name>
    <dbReference type="NCBI Taxonomy" id="1064539"/>
    <lineage>
        <taxon>Bacteria</taxon>
        <taxon>Pseudomonadati</taxon>
        <taxon>Pseudomonadota</taxon>
        <taxon>Alphaproteobacteria</taxon>
        <taxon>Rhodospirillales</taxon>
        <taxon>Azospirillaceae</taxon>
        <taxon>Azospirillum</taxon>
    </lineage>
</organism>
<geneLocation type="plasmid" evidence="1 2">
    <name>AZOBR_p4</name>
</geneLocation>
<dbReference type="EMBL" id="HE577331">
    <property type="protein sequence ID" value="CCD03326.1"/>
    <property type="molecule type" value="Genomic_DNA"/>
</dbReference>
<dbReference type="KEGG" id="abs:AZOBR_p440039"/>
<dbReference type="Proteomes" id="UP000007319">
    <property type="component" value="Plasmid AZOBR_p4"/>
</dbReference>
<protein>
    <submittedName>
        <fullName evidence="1">Uncharacterized protein</fullName>
    </submittedName>
</protein>
<evidence type="ECO:0000313" key="2">
    <source>
        <dbReference type="Proteomes" id="UP000007319"/>
    </source>
</evidence>
<sequence>MLFIIIKFSRLQNIHAYKEFMQRKGFVCYFTMFKVRHFWLLKFFSSPNVVKVLYHRSSVVEPTLTNPTLYLLAKVR</sequence>
<gene>
    <name evidence="1" type="ORF">AZOBR_p440039</name>
</gene>
<name>A0A9P1K0J4_9PROT</name>
<proteinExistence type="predicted"/>
<accession>A0A9P1K0J4</accession>
<reference evidence="1 2" key="1">
    <citation type="journal article" date="2011" name="PLoS Genet.">
        <title>Azospirillum genomes reveal transition of bacteria from aquatic to terrestrial environments.</title>
        <authorList>
            <person name="Wisniewski-Dye F."/>
            <person name="Borziak K."/>
            <person name="Khalsa-Moyers G."/>
            <person name="Alexandre G."/>
            <person name="Sukharnikov L.O."/>
            <person name="Wuichet K."/>
            <person name="Hurst G.B."/>
            <person name="McDonald W.H."/>
            <person name="Robertson J.S."/>
            <person name="Barbe V."/>
            <person name="Calteau A."/>
            <person name="Rouy Z."/>
            <person name="Mangenot S."/>
            <person name="Prigent-Combaret C."/>
            <person name="Normand P."/>
            <person name="Boyer M."/>
            <person name="Siguier P."/>
            <person name="Dessaux Y."/>
            <person name="Elmerich C."/>
            <person name="Condemine G."/>
            <person name="Krishnen G."/>
            <person name="Kennedy I."/>
            <person name="Paterson A.H."/>
            <person name="Gonzalez V."/>
            <person name="Mavingui P."/>
            <person name="Zhulin I.B."/>
        </authorList>
    </citation>
    <scope>NUCLEOTIDE SEQUENCE [LARGE SCALE GENOMIC DNA]</scope>
    <source>
        <strain evidence="1 2">Sp245</strain>
    </source>
</reference>
<keyword evidence="1" id="KW-0614">Plasmid</keyword>